<comment type="caution">
    <text evidence="1">The sequence shown here is derived from an EMBL/GenBank/DDBJ whole genome shotgun (WGS) entry which is preliminary data.</text>
</comment>
<gene>
    <name evidence="1" type="ORF">RI543_001139</name>
</gene>
<reference evidence="2" key="1">
    <citation type="submission" date="2023-07" db="EMBL/GenBank/DDBJ databases">
        <title>A draft genome of Kazachstania heterogenica Y-27499.</title>
        <authorList>
            <person name="Donic C."/>
            <person name="Kralova J.S."/>
            <person name="Fidel L."/>
            <person name="Ben-Dor S."/>
            <person name="Jung S."/>
        </authorList>
    </citation>
    <scope>NUCLEOTIDE SEQUENCE [LARGE SCALE GENOMIC DNA]</scope>
    <source>
        <strain evidence="2">Y27499</strain>
    </source>
</reference>
<dbReference type="EMBL" id="JAWIZZ010000036">
    <property type="protein sequence ID" value="KAK5781299.1"/>
    <property type="molecule type" value="Genomic_DNA"/>
</dbReference>
<dbReference type="AlphaFoldDB" id="A0AAN7WM53"/>
<organism evidence="1 2">
    <name type="scientific">Arxiozyma heterogenica</name>
    <dbReference type="NCBI Taxonomy" id="278026"/>
    <lineage>
        <taxon>Eukaryota</taxon>
        <taxon>Fungi</taxon>
        <taxon>Dikarya</taxon>
        <taxon>Ascomycota</taxon>
        <taxon>Saccharomycotina</taxon>
        <taxon>Saccharomycetes</taxon>
        <taxon>Saccharomycetales</taxon>
        <taxon>Saccharomycetaceae</taxon>
        <taxon>Arxiozyma</taxon>
    </lineage>
</organism>
<protein>
    <submittedName>
        <fullName evidence="1">Uncharacterized protein</fullName>
    </submittedName>
</protein>
<evidence type="ECO:0000313" key="2">
    <source>
        <dbReference type="Proteomes" id="UP001306508"/>
    </source>
</evidence>
<accession>A0AAN7WM53</accession>
<proteinExistence type="predicted"/>
<sequence length="55" mass="6506">MEVCPGYPIHKDPCFQHTNLDTQPYENNNIQRFNYLFYNKVHSITGVIVDYEDAL</sequence>
<evidence type="ECO:0000313" key="1">
    <source>
        <dbReference type="EMBL" id="KAK5781299.1"/>
    </source>
</evidence>
<name>A0AAN7WM53_9SACH</name>
<dbReference type="Proteomes" id="UP001306508">
    <property type="component" value="Unassembled WGS sequence"/>
</dbReference>
<keyword evidence="2" id="KW-1185">Reference proteome</keyword>